<evidence type="ECO:0000313" key="2">
    <source>
        <dbReference type="Proteomes" id="UP001108089"/>
    </source>
</evidence>
<dbReference type="PANTHER" id="PTHR32015:SF1">
    <property type="entry name" value="LIPASE"/>
    <property type="match status" value="1"/>
</dbReference>
<dbReference type="SUPFAM" id="SSF53474">
    <property type="entry name" value="alpha/beta-Hydrolases"/>
    <property type="match status" value="1"/>
</dbReference>
<organism evidence="1 2">
    <name type="scientific">Gordonia tangerina</name>
    <dbReference type="NCBI Taxonomy" id="2911060"/>
    <lineage>
        <taxon>Bacteria</taxon>
        <taxon>Bacillati</taxon>
        <taxon>Actinomycetota</taxon>
        <taxon>Actinomycetes</taxon>
        <taxon>Mycobacteriales</taxon>
        <taxon>Gordoniaceae</taxon>
        <taxon>Gordonia</taxon>
    </lineage>
</organism>
<comment type="caution">
    <text evidence="1">The sequence shown here is derived from an EMBL/GenBank/DDBJ whole genome shotgun (WGS) entry which is preliminary data.</text>
</comment>
<dbReference type="PANTHER" id="PTHR32015">
    <property type="entry name" value="FASTING INDUCED LIPASE"/>
    <property type="match status" value="1"/>
</dbReference>
<dbReference type="Gene3D" id="3.40.50.1820">
    <property type="entry name" value="alpha/beta hydrolase"/>
    <property type="match status" value="1"/>
</dbReference>
<protein>
    <submittedName>
        <fullName evidence="1">Lipase family protein</fullName>
    </submittedName>
</protein>
<keyword evidence="2" id="KW-1185">Reference proteome</keyword>
<dbReference type="InterPro" id="IPR029058">
    <property type="entry name" value="AB_hydrolase_fold"/>
</dbReference>
<name>A0ABS9DK90_9ACTN</name>
<evidence type="ECO:0000313" key="1">
    <source>
        <dbReference type="EMBL" id="MCF3939653.1"/>
    </source>
</evidence>
<dbReference type="EMBL" id="JAKGCU010000013">
    <property type="protein sequence ID" value="MCF3939653.1"/>
    <property type="molecule type" value="Genomic_DNA"/>
</dbReference>
<sequence length="283" mass="30310">MAPNARADNLYGPPQSDWKSAVAYSIQHPEALPIGMNVPGCRPTTEHPRPVVLLNGAFLNKYATWSMYAPQLAAAGYCVFGLDYGGPTSGPFHQVGDLRTSAREVGAFIEHVASRTGSDEVDVVGYSEGGLVPFHYLNELGGTRRVNTFIALASPVQGMSGYGFLEWIAHIPGGTGALETILPAAVDGTKNSEYMRAIRRDGLTLPDVRYVTVSSRHDLVVDPAEATLTPGPNVTNTVIQDACPEDHVFHGSVIYDDITLRLVQNELHPSSAQAPHCHPVAPG</sequence>
<proteinExistence type="predicted"/>
<dbReference type="Pfam" id="PF01674">
    <property type="entry name" value="Lipase_2"/>
    <property type="match status" value="1"/>
</dbReference>
<dbReference type="InterPro" id="IPR002918">
    <property type="entry name" value="Lipase_EstA/Esterase_EstB"/>
</dbReference>
<dbReference type="RefSeq" id="WP_235724379.1">
    <property type="nucleotide sequence ID" value="NZ_JAKGCU010000013.1"/>
</dbReference>
<gene>
    <name evidence="1" type="ORF">L1892_14840</name>
</gene>
<dbReference type="Proteomes" id="UP001108089">
    <property type="component" value="Unassembled WGS sequence"/>
</dbReference>
<reference evidence="1" key="1">
    <citation type="submission" date="2022-01" db="EMBL/GenBank/DDBJ databases">
        <title>Gordonia xiamenensis sp. nov., isolated from surface seawater in Xiamen.</title>
        <authorList>
            <person name="He Y.F."/>
        </authorList>
    </citation>
    <scope>NUCLEOTIDE SEQUENCE</scope>
    <source>
        <strain evidence="1">GW1C4-4</strain>
    </source>
</reference>
<accession>A0ABS9DK90</accession>